<keyword evidence="1" id="KW-0812">Transmembrane</keyword>
<feature type="transmembrane region" description="Helical" evidence="1">
    <location>
        <begin position="35"/>
        <end position="53"/>
    </location>
</feature>
<reference evidence="4 5" key="1">
    <citation type="journal article" date="2022" name="ISME Commun">
        <title>Vulcanimicrobium alpinus gen. nov. sp. nov., the first cultivated representative of the candidate phylum 'Eremiobacterota', is a metabolically versatile aerobic anoxygenic phototroph.</title>
        <authorList>
            <person name="Yabe S."/>
            <person name="Muto K."/>
            <person name="Abe K."/>
            <person name="Yokota A."/>
            <person name="Staudigel H."/>
            <person name="Tebo B.M."/>
        </authorList>
    </citation>
    <scope>NUCLEOTIDE SEQUENCE [LARGE SCALE GENOMIC DNA]</scope>
    <source>
        <strain evidence="4 5">WC8-2</strain>
    </source>
</reference>
<dbReference type="InterPro" id="IPR015168">
    <property type="entry name" value="SsuA/THI5"/>
</dbReference>
<dbReference type="KEGG" id="vab:WPS_02540"/>
<gene>
    <name evidence="4" type="ORF">WPS_02540</name>
</gene>
<evidence type="ECO:0000259" key="3">
    <source>
        <dbReference type="Pfam" id="PF09084"/>
    </source>
</evidence>
<accession>A0AAN2C8H4</accession>
<dbReference type="Pfam" id="PF09084">
    <property type="entry name" value="NMT1"/>
    <property type="match status" value="1"/>
</dbReference>
<feature type="domain" description="SsuA/THI5-like" evidence="3">
    <location>
        <begin position="42"/>
        <end position="256"/>
    </location>
</feature>
<organism evidence="4 5">
    <name type="scientific">Vulcanimicrobium alpinum</name>
    <dbReference type="NCBI Taxonomy" id="3016050"/>
    <lineage>
        <taxon>Bacteria</taxon>
        <taxon>Bacillati</taxon>
        <taxon>Vulcanimicrobiota</taxon>
        <taxon>Vulcanimicrobiia</taxon>
        <taxon>Vulcanimicrobiales</taxon>
        <taxon>Vulcanimicrobiaceae</taxon>
        <taxon>Vulcanimicrobium</taxon>
    </lineage>
</organism>
<evidence type="ECO:0000313" key="5">
    <source>
        <dbReference type="Proteomes" id="UP001317532"/>
    </source>
</evidence>
<evidence type="ECO:0000256" key="2">
    <source>
        <dbReference type="SAM" id="SignalP"/>
    </source>
</evidence>
<name>A0AAN2C8H4_UNVUL</name>
<feature type="chain" id="PRO_5042836616" description="SsuA/THI5-like domain-containing protein" evidence="2">
    <location>
        <begin position="26"/>
        <end position="323"/>
    </location>
</feature>
<dbReference type="PANTHER" id="PTHR30024:SF42">
    <property type="entry name" value="ALIPHATIC SULFONATES-BINDING PROTEIN-RELATED"/>
    <property type="match status" value="1"/>
</dbReference>
<keyword evidence="5" id="KW-1185">Reference proteome</keyword>
<keyword evidence="2" id="KW-0732">Signal</keyword>
<protein>
    <recommendedName>
        <fullName evidence="3">SsuA/THI5-like domain-containing protein</fullName>
    </recommendedName>
</protein>
<evidence type="ECO:0000256" key="1">
    <source>
        <dbReference type="SAM" id="Phobius"/>
    </source>
</evidence>
<feature type="signal peptide" evidence="2">
    <location>
        <begin position="1"/>
        <end position="25"/>
    </location>
</feature>
<dbReference type="AlphaFoldDB" id="A0AAN2C8H4"/>
<dbReference type="SUPFAM" id="SSF53850">
    <property type="entry name" value="Periplasmic binding protein-like II"/>
    <property type="match status" value="1"/>
</dbReference>
<dbReference type="Gene3D" id="3.40.190.10">
    <property type="entry name" value="Periplasmic binding protein-like II"/>
    <property type="match status" value="2"/>
</dbReference>
<proteinExistence type="predicted"/>
<dbReference type="PANTHER" id="PTHR30024">
    <property type="entry name" value="ALIPHATIC SULFONATES-BINDING PROTEIN-RELATED"/>
    <property type="match status" value="1"/>
</dbReference>
<dbReference type="EMBL" id="AP025523">
    <property type="protein sequence ID" value="BDE04978.1"/>
    <property type="molecule type" value="Genomic_DNA"/>
</dbReference>
<sequence>MKRGTFLAAAGAAGVCSVAGSPALAQTSTKILVGYWPVAAALPFFVAAQMGYWKDAGADVELVKFADQVKVTEALLAGRINATATGTGSTQLALAEIASPNFFKILGANLSSQKSILDEVIVAKDSPYKTIADLKGKKIATGVGPQAMLEAKIIFGKNGVDTPPMELAPAQHVASIAAGQIDAAYTYEPNGTVGRLNGTVRVLEAGVRSKYLLGNPDAPWYGGAAVIAAETLKNAPGDVKKYITGMKRGFDEVRKNINAARAVYPAYTTFDVKLAEAIPAISYTLYDEFKPADIRYFQDNFDLFYSEKIFSRKLQVAPMIYRG</sequence>
<keyword evidence="1" id="KW-1133">Transmembrane helix</keyword>
<keyword evidence="1" id="KW-0472">Membrane</keyword>
<dbReference type="Proteomes" id="UP001317532">
    <property type="component" value="Chromosome"/>
</dbReference>
<evidence type="ECO:0000313" key="4">
    <source>
        <dbReference type="EMBL" id="BDE04978.1"/>
    </source>
</evidence>
<dbReference type="RefSeq" id="WP_317996053.1">
    <property type="nucleotide sequence ID" value="NZ_AP025523.1"/>
</dbReference>